<dbReference type="GO" id="GO:0030014">
    <property type="term" value="C:CCR4-NOT complex"/>
    <property type="evidence" value="ECO:0007669"/>
    <property type="project" value="InterPro"/>
</dbReference>
<evidence type="ECO:0000256" key="2">
    <source>
        <dbReference type="ARBA" id="ARBA00004496"/>
    </source>
</evidence>
<organism evidence="10 11">
    <name type="scientific">Sphaeroforma arctica JP610</name>
    <dbReference type="NCBI Taxonomy" id="667725"/>
    <lineage>
        <taxon>Eukaryota</taxon>
        <taxon>Ichthyosporea</taxon>
        <taxon>Ichthyophonida</taxon>
        <taxon>Sphaeroforma</taxon>
    </lineage>
</organism>
<comment type="subcellular location">
    <subcellularLocation>
        <location evidence="2">Cytoplasm</location>
    </subcellularLocation>
    <subcellularLocation>
        <location evidence="1">Nucleus</location>
    </subcellularLocation>
</comment>
<dbReference type="GO" id="GO:0005634">
    <property type="term" value="C:nucleus"/>
    <property type="evidence" value="ECO:0007669"/>
    <property type="project" value="UniProtKB-SubCell"/>
</dbReference>
<keyword evidence="7" id="KW-0943">RNA-mediated gene silencing</keyword>
<keyword evidence="5" id="KW-0963">Cytoplasm</keyword>
<dbReference type="GeneID" id="25906801"/>
<comment type="similarity">
    <text evidence="3">Belongs to the CNOT11 family.</text>
</comment>
<name>A0A0L0FX10_9EUKA</name>
<proteinExistence type="inferred from homology"/>
<keyword evidence="9" id="KW-0539">Nucleus</keyword>
<dbReference type="Proteomes" id="UP000054560">
    <property type="component" value="Unassembled WGS sequence"/>
</dbReference>
<dbReference type="GO" id="GO:0005737">
    <property type="term" value="C:cytoplasm"/>
    <property type="evidence" value="ECO:0007669"/>
    <property type="project" value="UniProtKB-SubCell"/>
</dbReference>
<sequence length="345" mass="38166">MATLSSATIQPLLGLLFEKSNSGATLQYGHLTPEHLLQGLAMESGPPTVAAESIISAIVDKLNNNPFPDHSINTLLADFPMKNEDITDPSKRVQAISEAFSKIEEDSGLCLKARSILPTPPLLPSSESEMRWMNPSGIQYAFKWDSTMCIDNSPDTLLIIAFNEALSPTQQSTLRDAFETDTNLVFSNEISPQKLPELVENNPLIAVDVLLKLSSSPIISEYLGVLVNMDMSLHSMEVVNRLTTAVDLPTEFIHLYISNCIHQCENTEEGFTQLRLVRLASVFLQALLRNKIINVRDIYVEVQAFCVEFSTVREAAGLFRLLTSLNKSENSGEHDNGSYLDDDGY</sequence>
<dbReference type="eggNOG" id="KOG4508">
    <property type="taxonomic scope" value="Eukaryota"/>
</dbReference>
<keyword evidence="6" id="KW-0805">Transcription regulation</keyword>
<evidence type="ECO:0000256" key="8">
    <source>
        <dbReference type="ARBA" id="ARBA00023163"/>
    </source>
</evidence>
<dbReference type="PANTHER" id="PTHR15975">
    <property type="entry name" value="CCR4-NOT TRANSCRIPTION COMPLEX SUBUNIT 11"/>
    <property type="match status" value="1"/>
</dbReference>
<dbReference type="STRING" id="667725.A0A0L0FX10"/>
<dbReference type="EMBL" id="KQ242039">
    <property type="protein sequence ID" value="KNC81372.1"/>
    <property type="molecule type" value="Genomic_DNA"/>
</dbReference>
<dbReference type="GO" id="GO:0031047">
    <property type="term" value="P:regulatory ncRNA-mediated gene silencing"/>
    <property type="evidence" value="ECO:0007669"/>
    <property type="project" value="UniProtKB-KW"/>
</dbReference>
<evidence type="ECO:0000313" key="10">
    <source>
        <dbReference type="EMBL" id="KNC81372.1"/>
    </source>
</evidence>
<dbReference type="OrthoDB" id="10265389at2759"/>
<evidence type="ECO:0000313" key="11">
    <source>
        <dbReference type="Proteomes" id="UP000054560"/>
    </source>
</evidence>
<gene>
    <name evidence="10" type="ORF">SARC_06297</name>
</gene>
<evidence type="ECO:0000256" key="6">
    <source>
        <dbReference type="ARBA" id="ARBA00023015"/>
    </source>
</evidence>
<dbReference type="RefSeq" id="XP_014155274.1">
    <property type="nucleotide sequence ID" value="XM_014299799.1"/>
</dbReference>
<dbReference type="Pfam" id="PF10155">
    <property type="entry name" value="CNOT11"/>
    <property type="match status" value="1"/>
</dbReference>
<evidence type="ECO:0000256" key="3">
    <source>
        <dbReference type="ARBA" id="ARBA00008030"/>
    </source>
</evidence>
<keyword evidence="11" id="KW-1185">Reference proteome</keyword>
<dbReference type="AlphaFoldDB" id="A0A0L0FX10"/>
<protein>
    <recommendedName>
        <fullName evidence="4">CCR4-NOT transcription complex subunit 11</fullName>
    </recommendedName>
</protein>
<evidence type="ECO:0000256" key="9">
    <source>
        <dbReference type="ARBA" id="ARBA00023242"/>
    </source>
</evidence>
<evidence type="ECO:0000256" key="1">
    <source>
        <dbReference type="ARBA" id="ARBA00004123"/>
    </source>
</evidence>
<evidence type="ECO:0000256" key="7">
    <source>
        <dbReference type="ARBA" id="ARBA00023158"/>
    </source>
</evidence>
<accession>A0A0L0FX10</accession>
<keyword evidence="8" id="KW-0804">Transcription</keyword>
<dbReference type="InterPro" id="IPR019312">
    <property type="entry name" value="CNOT11"/>
</dbReference>
<evidence type="ECO:0000256" key="5">
    <source>
        <dbReference type="ARBA" id="ARBA00022490"/>
    </source>
</evidence>
<dbReference type="PANTHER" id="PTHR15975:SF0">
    <property type="entry name" value="CCR4-NOT TRANSCRIPTION COMPLEX SUBUNIT 11"/>
    <property type="match status" value="1"/>
</dbReference>
<evidence type="ECO:0000256" key="4">
    <source>
        <dbReference type="ARBA" id="ARBA00014872"/>
    </source>
</evidence>
<reference evidence="10 11" key="1">
    <citation type="submission" date="2011-02" db="EMBL/GenBank/DDBJ databases">
        <title>The Genome Sequence of Sphaeroforma arctica JP610.</title>
        <authorList>
            <consortium name="The Broad Institute Genome Sequencing Platform"/>
            <person name="Russ C."/>
            <person name="Cuomo C."/>
            <person name="Young S.K."/>
            <person name="Zeng Q."/>
            <person name="Gargeya S."/>
            <person name="Alvarado L."/>
            <person name="Berlin A."/>
            <person name="Chapman S.B."/>
            <person name="Chen Z."/>
            <person name="Freedman E."/>
            <person name="Gellesch M."/>
            <person name="Goldberg J."/>
            <person name="Griggs A."/>
            <person name="Gujja S."/>
            <person name="Heilman E."/>
            <person name="Heiman D."/>
            <person name="Howarth C."/>
            <person name="Mehta T."/>
            <person name="Neiman D."/>
            <person name="Pearson M."/>
            <person name="Roberts A."/>
            <person name="Saif S."/>
            <person name="Shea T."/>
            <person name="Shenoy N."/>
            <person name="Sisk P."/>
            <person name="Stolte C."/>
            <person name="Sykes S."/>
            <person name="White J."/>
            <person name="Yandava C."/>
            <person name="Burger G."/>
            <person name="Gray M.W."/>
            <person name="Holland P.W.H."/>
            <person name="King N."/>
            <person name="Lang F.B.F."/>
            <person name="Roger A.J."/>
            <person name="Ruiz-Trillo I."/>
            <person name="Haas B."/>
            <person name="Nusbaum C."/>
            <person name="Birren B."/>
        </authorList>
    </citation>
    <scope>NUCLEOTIDE SEQUENCE [LARGE SCALE GENOMIC DNA]</scope>
    <source>
        <strain evidence="10 11">JP610</strain>
    </source>
</reference>